<keyword evidence="3 9" id="KW-0964">Secreted</keyword>
<evidence type="ECO:0000256" key="10">
    <source>
        <dbReference type="SAM" id="MobiDB-lite"/>
    </source>
</evidence>
<feature type="compositionally biased region" description="Acidic residues" evidence="10">
    <location>
        <begin position="164"/>
        <end position="173"/>
    </location>
</feature>
<dbReference type="GO" id="GO:0001692">
    <property type="term" value="P:histamine metabolic process"/>
    <property type="evidence" value="ECO:0007669"/>
    <property type="project" value="TreeGrafter"/>
</dbReference>
<dbReference type="InterPro" id="IPR008857">
    <property type="entry name" value="TRH"/>
</dbReference>
<dbReference type="AlphaFoldDB" id="A0A5E4B3S7"/>
<name>A0A5E4B3S7_MARMO</name>
<feature type="compositionally biased region" description="Acidic residues" evidence="10">
    <location>
        <begin position="90"/>
        <end position="101"/>
    </location>
</feature>
<comment type="similarity">
    <text evidence="2 9">Belongs to the TRH family.</text>
</comment>
<feature type="signal peptide" evidence="9">
    <location>
        <begin position="1"/>
        <end position="24"/>
    </location>
</feature>
<organism evidence="12 13">
    <name type="scientific">Marmota monax</name>
    <name type="common">Woodchuck</name>
    <dbReference type="NCBI Taxonomy" id="9995"/>
    <lineage>
        <taxon>Eukaryota</taxon>
        <taxon>Metazoa</taxon>
        <taxon>Chordata</taxon>
        <taxon>Craniata</taxon>
        <taxon>Vertebrata</taxon>
        <taxon>Euteleostomi</taxon>
        <taxon>Mammalia</taxon>
        <taxon>Eutheria</taxon>
        <taxon>Euarchontoglires</taxon>
        <taxon>Glires</taxon>
        <taxon>Rodentia</taxon>
        <taxon>Sciuromorpha</taxon>
        <taxon>Sciuridae</taxon>
        <taxon>Xerinae</taxon>
        <taxon>Marmotini</taxon>
        <taxon>Marmota</taxon>
    </lineage>
</organism>
<evidence type="ECO:0000256" key="5">
    <source>
        <dbReference type="ARBA" id="ARBA00022702"/>
    </source>
</evidence>
<dbReference type="GO" id="GO:0005576">
    <property type="term" value="C:extracellular region"/>
    <property type="evidence" value="ECO:0007669"/>
    <property type="project" value="UniProtKB-SubCell"/>
</dbReference>
<reference evidence="11" key="2">
    <citation type="submission" date="2020-08" db="EMBL/GenBank/DDBJ databases">
        <authorList>
            <person name="Shumante A."/>
            <person name="Zimin A.V."/>
            <person name="Puiu D."/>
            <person name="Salzberg S.L."/>
        </authorList>
    </citation>
    <scope>NUCLEOTIDE SEQUENCE</scope>
    <source>
        <strain evidence="11">WC2-LM</strain>
        <tissue evidence="11">Liver</tissue>
    </source>
</reference>
<dbReference type="GO" id="GO:0032024">
    <property type="term" value="P:positive regulation of insulin secretion"/>
    <property type="evidence" value="ECO:0007669"/>
    <property type="project" value="TreeGrafter"/>
</dbReference>
<dbReference type="GO" id="GO:0014054">
    <property type="term" value="P:positive regulation of gamma-aminobutyric acid secretion"/>
    <property type="evidence" value="ECO:0007669"/>
    <property type="project" value="TreeGrafter"/>
</dbReference>
<evidence type="ECO:0000313" key="13">
    <source>
        <dbReference type="Proteomes" id="UP000335636"/>
    </source>
</evidence>
<keyword evidence="7" id="KW-0677">Repeat</keyword>
<dbReference type="EMBL" id="CABDUW010000240">
    <property type="protein sequence ID" value="VTJ63701.1"/>
    <property type="molecule type" value="Genomic_DNA"/>
</dbReference>
<evidence type="ECO:0000256" key="4">
    <source>
        <dbReference type="ARBA" id="ARBA00022685"/>
    </source>
</evidence>
<evidence type="ECO:0000256" key="6">
    <source>
        <dbReference type="ARBA" id="ARBA00022729"/>
    </source>
</evidence>
<evidence type="ECO:0000256" key="1">
    <source>
        <dbReference type="ARBA" id="ARBA00004613"/>
    </source>
</evidence>
<feature type="compositionally biased region" description="Basic and acidic residues" evidence="10">
    <location>
        <begin position="222"/>
        <end position="239"/>
    </location>
</feature>
<evidence type="ECO:0000313" key="12">
    <source>
        <dbReference type="EMBL" id="VTJ63701.1"/>
    </source>
</evidence>
<evidence type="ECO:0000256" key="3">
    <source>
        <dbReference type="ARBA" id="ARBA00022525"/>
    </source>
</evidence>
<accession>A0A5E4B3S7</accession>
<dbReference type="EMBL" id="WJEC01000724">
    <property type="protein sequence ID" value="KAF7481349.1"/>
    <property type="molecule type" value="Genomic_DNA"/>
</dbReference>
<dbReference type="PIRSF" id="PIRSF001795">
    <property type="entry name" value="TRH"/>
    <property type="match status" value="1"/>
</dbReference>
<dbReference type="GO" id="GO:0014050">
    <property type="term" value="P:negative regulation of glutamate secretion"/>
    <property type="evidence" value="ECO:0007669"/>
    <property type="project" value="TreeGrafter"/>
</dbReference>
<dbReference type="GO" id="GO:0042755">
    <property type="term" value="P:eating behavior"/>
    <property type="evidence" value="ECO:0007669"/>
    <property type="project" value="TreeGrafter"/>
</dbReference>
<keyword evidence="4" id="KW-0165">Cleavage on pair of basic residues</keyword>
<comment type="subcellular location">
    <subcellularLocation>
        <location evidence="1">Secreted</location>
    </subcellularLocation>
</comment>
<dbReference type="PANTHER" id="PTHR17530:SF2">
    <property type="entry name" value="PRO-THYROTROPIN-RELEASING HORMONE"/>
    <property type="match status" value="1"/>
</dbReference>
<reference evidence="12 13" key="1">
    <citation type="submission" date="2019-04" db="EMBL/GenBank/DDBJ databases">
        <authorList>
            <person name="Alioto T."/>
            <person name="Alioto T."/>
        </authorList>
    </citation>
    <scope>NUCLEOTIDE SEQUENCE [LARGE SCALE GENOMIC DNA]</scope>
</reference>
<keyword evidence="13" id="KW-1185">Reference proteome</keyword>
<protein>
    <recommendedName>
        <fullName evidence="9">Pro-thyrotropin-releasing hormone</fullName>
    </recommendedName>
</protein>
<dbReference type="GO" id="GO:0009755">
    <property type="term" value="P:hormone-mediated signaling pathway"/>
    <property type="evidence" value="ECO:0007669"/>
    <property type="project" value="UniProtKB-UniRule"/>
</dbReference>
<evidence type="ECO:0000256" key="7">
    <source>
        <dbReference type="ARBA" id="ARBA00022737"/>
    </source>
</evidence>
<evidence type="ECO:0000256" key="9">
    <source>
        <dbReference type="PIRNR" id="PIRNR001795"/>
    </source>
</evidence>
<proteinExistence type="inferred from homology"/>
<feature type="compositionally biased region" description="Low complexity" evidence="10">
    <location>
        <begin position="203"/>
        <end position="216"/>
    </location>
</feature>
<feature type="chain" id="PRO_5034309025" description="Pro-thyrotropin-releasing hormone" evidence="9">
    <location>
        <begin position="25"/>
        <end position="239"/>
    </location>
</feature>
<sequence>MPGPWLLLTLAVTLTLTGSPGGRAQPQAAQLEAEMAAEHPGLDDLLRQAEGFLLLQDDIQRLRGDLGEPSESLQPDSLSKRQHPGKREEEAEEGVEEEEEGGAVGPHKRQHPGRREDEASWSLDMTQQHKRQHPGRRSPWLGSAVTKRQHPGRRLVDPQVQGSWEEEQEEDAGEGTPMVERRQHPGKRALGDPCAPQGTCAPSGLLLGLLSDLSRGQGIQEKPPHPERRASWAREPLEE</sequence>
<dbReference type="Proteomes" id="UP000662637">
    <property type="component" value="Unassembled WGS sequence"/>
</dbReference>
<dbReference type="Proteomes" id="UP000335636">
    <property type="component" value="Unassembled WGS sequence"/>
</dbReference>
<dbReference type="PANTHER" id="PTHR17530">
    <property type="entry name" value="PRO-THYROTROPIN-RELEASING HORMONE"/>
    <property type="match status" value="1"/>
</dbReference>
<evidence type="ECO:0000313" key="11">
    <source>
        <dbReference type="EMBL" id="KAF7481349.1"/>
    </source>
</evidence>
<dbReference type="Pfam" id="PF05438">
    <property type="entry name" value="TRH"/>
    <property type="match status" value="1"/>
</dbReference>
<evidence type="ECO:0000256" key="2">
    <source>
        <dbReference type="ARBA" id="ARBA00010437"/>
    </source>
</evidence>
<dbReference type="GO" id="GO:0008437">
    <property type="term" value="F:thyrotropin-releasing hormone activity"/>
    <property type="evidence" value="ECO:0007669"/>
    <property type="project" value="InterPro"/>
</dbReference>
<keyword evidence="5 9" id="KW-0372">Hormone</keyword>
<evidence type="ECO:0000256" key="8">
    <source>
        <dbReference type="ARBA" id="ARBA00022815"/>
    </source>
</evidence>
<keyword evidence="6 9" id="KW-0732">Signal</keyword>
<feature type="region of interest" description="Disordered" evidence="10">
    <location>
        <begin position="65"/>
        <end position="239"/>
    </location>
</feature>
<keyword evidence="8" id="KW-0027">Amidation</keyword>
<gene>
    <name evidence="11" type="ORF">GHT09_007362</name>
    <name evidence="12" type="ORF">MONAX_5E016187</name>
</gene>
<comment type="function">
    <text evidence="9">Functions as a regulator of the biosynthesis of TSH in the anterior pituitary gland and as a neurotransmitter/ neuromodulator in the central and peripheral nervous systems.</text>
</comment>
<dbReference type="GO" id="GO:0030141">
    <property type="term" value="C:secretory granule"/>
    <property type="evidence" value="ECO:0007669"/>
    <property type="project" value="TreeGrafter"/>
</dbReference>